<gene>
    <name evidence="2" type="ORF">KCTCHS21_05740</name>
</gene>
<dbReference type="AlphaFoldDB" id="A0A3T1CZI9"/>
<evidence type="ECO:0000256" key="1">
    <source>
        <dbReference type="SAM" id="Phobius"/>
    </source>
</evidence>
<evidence type="ECO:0000313" key="2">
    <source>
        <dbReference type="EMBL" id="BBI31175.1"/>
    </source>
</evidence>
<dbReference type="KEGG" id="cohn:KCTCHS21_05740"/>
<dbReference type="Proteomes" id="UP000289856">
    <property type="component" value="Chromosome"/>
</dbReference>
<keyword evidence="3" id="KW-1185">Reference proteome</keyword>
<evidence type="ECO:0008006" key="4">
    <source>
        <dbReference type="Google" id="ProtNLM"/>
    </source>
</evidence>
<dbReference type="SUPFAM" id="SSF82171">
    <property type="entry name" value="DPP6 N-terminal domain-like"/>
    <property type="match status" value="1"/>
</dbReference>
<reference evidence="2 3" key="1">
    <citation type="submission" date="2019-01" db="EMBL/GenBank/DDBJ databases">
        <title>Complete genome sequence of Cohnella hallensis HS21 isolated from Korean fir (Abies koreana) rhizospheric soil.</title>
        <authorList>
            <person name="Jiang L."/>
            <person name="Kang S.W."/>
            <person name="Kim S."/>
            <person name="Jung J."/>
            <person name="Kim C.Y."/>
            <person name="Kim D.H."/>
            <person name="Kim S.W."/>
            <person name="Lee J."/>
        </authorList>
    </citation>
    <scope>NUCLEOTIDE SEQUENCE [LARGE SCALE GENOMIC DNA]</scope>
    <source>
        <strain evidence="2 3">HS21</strain>
    </source>
</reference>
<dbReference type="InterPro" id="IPR011042">
    <property type="entry name" value="6-blade_b-propeller_TolB-like"/>
</dbReference>
<keyword evidence="1" id="KW-0472">Membrane</keyword>
<keyword evidence="1" id="KW-1133">Transmembrane helix</keyword>
<organism evidence="2 3">
    <name type="scientific">Cohnella abietis</name>
    <dbReference type="NCBI Taxonomy" id="2507935"/>
    <lineage>
        <taxon>Bacteria</taxon>
        <taxon>Bacillati</taxon>
        <taxon>Bacillota</taxon>
        <taxon>Bacilli</taxon>
        <taxon>Bacillales</taxon>
        <taxon>Paenibacillaceae</taxon>
        <taxon>Cohnella</taxon>
    </lineage>
</organism>
<sequence length="591" mass="66194">MEATRDTGYSMQLKCNNTMNNRGDIMENSNTQVGSTNTGSKSQKNKKVMLISAVIVIAIVIAVIVKIINSYGTDKALLDSDNENVILYYSKNEEIIIQLNNEIFNLGNGSVGDNGADFDLEKVYALIDDSQNDTEKLYLLNNKVKTEIADDVHAATISDDGSQLAYLKNMDGTNYTGTLFVHNVATAEANRITDDVLHAVLSPDGNTVMYSVFESEDKWSSYYKIGDNEPVKIGEQLILFALSNEAQYIYYAKSNDPLDKNEIGTLYVQSKNETMKLNNNIALDDHYMSDTYNDNGSSLIFNKDYTEVLVSSEEQSIYSKGMKFANKVSETGIMNIVNKNIKNKKDQRYDAASTLGIEVLTYDVAHLNDLVYRSNNKEIVIFDGKGNIKNIFDDCTSRMNDCSSNNLAIVGNDLFYNNPIMGVSGKFNVVDNVHEEVKVVNADIDDQPLFFEDFLQSKDSKITYLIDKHGIFKVGKDSKVELIFANRDAGEFIWDYYISRGTSNLYYTIYKDGKASLFVMNTIGEKKQIADDAQDIIGTPDGTLYYFRKGDQEGKFNLYRSNKEGTFDLINADIEAYGVSSSYGNSRNSQT</sequence>
<evidence type="ECO:0000313" key="3">
    <source>
        <dbReference type="Proteomes" id="UP000289856"/>
    </source>
</evidence>
<name>A0A3T1CZI9_9BACL</name>
<protein>
    <recommendedName>
        <fullName evidence="4">DUF5050 domain-containing protein</fullName>
    </recommendedName>
</protein>
<proteinExistence type="predicted"/>
<dbReference type="EMBL" id="AP019400">
    <property type="protein sequence ID" value="BBI31175.1"/>
    <property type="molecule type" value="Genomic_DNA"/>
</dbReference>
<keyword evidence="1" id="KW-0812">Transmembrane</keyword>
<accession>A0A3T1CZI9</accession>
<feature type="transmembrane region" description="Helical" evidence="1">
    <location>
        <begin position="48"/>
        <end position="68"/>
    </location>
</feature>
<dbReference type="Gene3D" id="2.120.10.30">
    <property type="entry name" value="TolB, C-terminal domain"/>
    <property type="match status" value="1"/>
</dbReference>